<dbReference type="SUPFAM" id="SSF51126">
    <property type="entry name" value="Pectin lyase-like"/>
    <property type="match status" value="2"/>
</dbReference>
<evidence type="ECO:0000313" key="3">
    <source>
        <dbReference type="Proteomes" id="UP001062165"/>
    </source>
</evidence>
<dbReference type="Gene3D" id="2.160.20.10">
    <property type="entry name" value="Single-stranded right-handed beta-helix, Pectin lyase-like"/>
    <property type="match status" value="1"/>
</dbReference>
<dbReference type="InterPro" id="IPR011050">
    <property type="entry name" value="Pectin_lyase_fold/virulence"/>
</dbReference>
<keyword evidence="3" id="KW-1185">Reference proteome</keyword>
<dbReference type="InterPro" id="IPR012334">
    <property type="entry name" value="Pectin_lyas_fold"/>
</dbReference>
<dbReference type="EMBL" id="CP106735">
    <property type="protein sequence ID" value="UXX79714.1"/>
    <property type="molecule type" value="Genomic_DNA"/>
</dbReference>
<feature type="domain" description="Secretion system C-terminal sorting" evidence="1">
    <location>
        <begin position="452"/>
        <end position="516"/>
    </location>
</feature>
<evidence type="ECO:0000259" key="1">
    <source>
        <dbReference type="Pfam" id="PF18962"/>
    </source>
</evidence>
<evidence type="ECO:0000313" key="2">
    <source>
        <dbReference type="EMBL" id="UXX79714.1"/>
    </source>
</evidence>
<sequence length="518" mass="55774">MTTLLKKAALLFILFVPLTLKGTDYYLTTGGSNANDCLFGNPCATLSYIIGIASNNDKIYIEGGDYPEAPLTINKEVDLIHSGGPDATFGVVTLNADITLTVGLITAGLVYVQSTGSIQDGIDLASSSIIYLYSGTYNEDLSITKNISLSNGGGSNADVTVNNISVNGFTLGFDLERLTVTGSVTLTNGIIVVDPNSNGLFLSNTASDITETSTAYVEGTVTMEQRAVGTGTFSFLGVANAGGNDLGNVTISRTTGSNGRVTGVVSMDESIDCTWQIISDNPPSIQVLTFLWFSNWDNGIANQAVFNDSGSGWTEIADITDSNTDPRFISTSGINAFGEFTIAATGDALPVELTSFKASNQLDHTLLQWQTASEINHDYFEIQRSEDGEKFEAMGRMSSHHNSSSMNNYEWKDYQPLVGKSYYRLKMVDFDGYTEYSPTVSASLSNSPLVLHPNPTSQFLNISSAIDVASVAIYNTSGQQYNLAVKNRQIDVSTLLPDIYILKIVLNEEVIQTKFIKN</sequence>
<dbReference type="NCBIfam" id="TIGR04183">
    <property type="entry name" value="Por_Secre_tail"/>
    <property type="match status" value="1"/>
</dbReference>
<accession>A0ABY6D1U8</accession>
<organism evidence="2 3">
    <name type="scientific">Reichenbachiella carrageenanivorans</name>
    <dbReference type="NCBI Taxonomy" id="2979869"/>
    <lineage>
        <taxon>Bacteria</taxon>
        <taxon>Pseudomonadati</taxon>
        <taxon>Bacteroidota</taxon>
        <taxon>Cytophagia</taxon>
        <taxon>Cytophagales</taxon>
        <taxon>Reichenbachiellaceae</taxon>
        <taxon>Reichenbachiella</taxon>
    </lineage>
</organism>
<protein>
    <submittedName>
        <fullName evidence="2">T9SS type A sorting domain-containing protein</fullName>
    </submittedName>
</protein>
<proteinExistence type="predicted"/>
<dbReference type="Proteomes" id="UP001062165">
    <property type="component" value="Chromosome"/>
</dbReference>
<dbReference type="RefSeq" id="WP_263051445.1">
    <property type="nucleotide sequence ID" value="NZ_CP106735.1"/>
</dbReference>
<reference evidence="2" key="1">
    <citation type="submission" date="2022-10" db="EMBL/GenBank/DDBJ databases">
        <title>Comparative genomics and taxonomic characterization of three novel marine species of genus Reichenbachiella exhibiting antioxidant and polysaccharide degradation activities.</title>
        <authorList>
            <person name="Muhammad N."/>
            <person name="Lee Y.-J."/>
            <person name="Ko J."/>
            <person name="Kim S.-G."/>
        </authorList>
    </citation>
    <scope>NUCLEOTIDE SEQUENCE</scope>
    <source>
        <strain evidence="2">Wsw4-B4</strain>
    </source>
</reference>
<gene>
    <name evidence="2" type="ORF">N7E81_01135</name>
</gene>
<dbReference type="Pfam" id="PF18962">
    <property type="entry name" value="Por_Secre_tail"/>
    <property type="match status" value="1"/>
</dbReference>
<dbReference type="InterPro" id="IPR026444">
    <property type="entry name" value="Secre_tail"/>
</dbReference>
<name>A0ABY6D1U8_9BACT</name>